<evidence type="ECO:0000256" key="2">
    <source>
        <dbReference type="SAM" id="SignalP"/>
    </source>
</evidence>
<feature type="region of interest" description="Disordered" evidence="1">
    <location>
        <begin position="156"/>
        <end position="178"/>
    </location>
</feature>
<feature type="compositionally biased region" description="Gly residues" evidence="1">
    <location>
        <begin position="159"/>
        <end position="168"/>
    </location>
</feature>
<evidence type="ECO:0000256" key="1">
    <source>
        <dbReference type="SAM" id="MobiDB-lite"/>
    </source>
</evidence>
<dbReference type="RefSeq" id="WP_138186348.1">
    <property type="nucleotide sequence ID" value="NZ_LS992241.1"/>
</dbReference>
<dbReference type="PROSITE" id="PS50022">
    <property type="entry name" value="FA58C_3"/>
    <property type="match status" value="1"/>
</dbReference>
<feature type="signal peptide" evidence="2">
    <location>
        <begin position="1"/>
        <end position="23"/>
    </location>
</feature>
<gene>
    <name evidence="4" type="ORF">PBLR_12840</name>
</gene>
<dbReference type="Pfam" id="PF00754">
    <property type="entry name" value="F5_F8_type_C"/>
    <property type="match status" value="1"/>
</dbReference>
<sequence>MKITKFLLCAVMMFSLIAGSVSAQEGKNQVAFSIPANSFCDASHKVQLSLNITNIGGNAADITLQLYNEEGAPISIKGDPHNGIKSNITLGASTNIAPKKTVFYQVSLGQNYFSCEEMPYYGTLQVKDSSSKVIASGWISATNGNTPIIINSGLPITGSQGGNDGNGGEETTPPSDTNLVKPLDCKDPEKSILAFASSKYSQNFVPCQAFDGDIYTSWATKDYTTAGWLGVDFGEPTLVQKYEIAARTKSIDGTGSAPNTWTFEGSDDKVNWTELDTQVDQKSWEFGEARSFLTKNKNKYRYYRINITKNNGLEFYTAIGELRMF</sequence>
<dbReference type="InterPro" id="IPR008979">
    <property type="entry name" value="Galactose-bd-like_sf"/>
</dbReference>
<feature type="domain" description="F5/8 type C" evidence="3">
    <location>
        <begin position="171"/>
        <end position="325"/>
    </location>
</feature>
<reference evidence="5" key="1">
    <citation type="submission" date="2018-08" db="EMBL/GenBank/DDBJ databases">
        <authorList>
            <person name="Chevrot R."/>
        </authorList>
    </citation>
    <scope>NUCLEOTIDE SEQUENCE [LARGE SCALE GENOMIC DNA]</scope>
</reference>
<keyword evidence="2" id="KW-0732">Signal</keyword>
<dbReference type="SUPFAM" id="SSF49785">
    <property type="entry name" value="Galactose-binding domain-like"/>
    <property type="match status" value="1"/>
</dbReference>
<dbReference type="Gene3D" id="2.60.120.260">
    <property type="entry name" value="Galactose-binding domain-like"/>
    <property type="match status" value="1"/>
</dbReference>
<name>A0A383RBS6_PAEAL</name>
<feature type="chain" id="PRO_5016996056" description="F5/8 type C domain-containing protein" evidence="2">
    <location>
        <begin position="24"/>
        <end position="325"/>
    </location>
</feature>
<dbReference type="InterPro" id="IPR000421">
    <property type="entry name" value="FA58C"/>
</dbReference>
<protein>
    <recommendedName>
        <fullName evidence="3">F5/8 type C domain-containing protein</fullName>
    </recommendedName>
</protein>
<dbReference type="Proteomes" id="UP000304148">
    <property type="component" value="Chromosome"/>
</dbReference>
<evidence type="ECO:0000313" key="4">
    <source>
        <dbReference type="EMBL" id="SYX84418.1"/>
    </source>
</evidence>
<evidence type="ECO:0000313" key="5">
    <source>
        <dbReference type="Proteomes" id="UP000304148"/>
    </source>
</evidence>
<proteinExistence type="predicted"/>
<dbReference type="EMBL" id="LS992241">
    <property type="protein sequence ID" value="SYX84418.1"/>
    <property type="molecule type" value="Genomic_DNA"/>
</dbReference>
<dbReference type="AlphaFoldDB" id="A0A383RBS6"/>
<organism evidence="4 5">
    <name type="scientific">Paenibacillus alvei</name>
    <name type="common">Bacillus alvei</name>
    <dbReference type="NCBI Taxonomy" id="44250"/>
    <lineage>
        <taxon>Bacteria</taxon>
        <taxon>Bacillati</taxon>
        <taxon>Bacillota</taxon>
        <taxon>Bacilli</taxon>
        <taxon>Bacillales</taxon>
        <taxon>Paenibacillaceae</taxon>
        <taxon>Paenibacillus</taxon>
    </lineage>
</organism>
<accession>A0A383RBS6</accession>
<evidence type="ECO:0000259" key="3">
    <source>
        <dbReference type="PROSITE" id="PS50022"/>
    </source>
</evidence>